<feature type="domain" description="O-methyltransferase C-terminal" evidence="5">
    <location>
        <begin position="170"/>
        <end position="370"/>
    </location>
</feature>
<sequence>MSTIESTIKSLRAIDPSVLSDDDRFRLLDELRATTRRAQSPWDVAWEHAWVDGVTKAAIKTLIDIGIFTKWAESGRMPMTTAQFAELTGADPTLLKRLLRQVAAECLIAEVDKDTYASTPWALRLGTEPSFASIYGTFYHDIVTPAFLSLPFFLGAQDGGFKNPTALTKSNWQRVHGDDSTFFGFVSSDPLRNQHFADAMDCHSKGNFTSWVDLYDTSQIINARLDHPLVVDMGGSKGHDIEKFLQKHPEVPKSCLVLQDLPEVLENFTINEGITVCPHDFFTPQPVKGARVYYFHIVLHDWPDEAAINILKNVRDAMEPGYSKILIHEVLVSDRFPSLTVTSLDLTMMALFSTLERSEEQFNKLIDDVGGLRIAKVWKARQAVESIIEVERI</sequence>
<keyword evidence="1 6" id="KW-0489">Methyltransferase</keyword>
<evidence type="ECO:0000313" key="7">
    <source>
        <dbReference type="Proteomes" id="UP000244855"/>
    </source>
</evidence>
<dbReference type="PANTHER" id="PTHR43712">
    <property type="entry name" value="PUTATIVE (AFU_ORTHOLOGUE AFUA_4G14580)-RELATED"/>
    <property type="match status" value="1"/>
</dbReference>
<dbReference type="InterPro" id="IPR001077">
    <property type="entry name" value="COMT_C"/>
</dbReference>
<dbReference type="InterPro" id="IPR036390">
    <property type="entry name" value="WH_DNA-bd_sf"/>
</dbReference>
<evidence type="ECO:0000256" key="4">
    <source>
        <dbReference type="PIRSR" id="PIRSR005739-1"/>
    </source>
</evidence>
<evidence type="ECO:0000259" key="5">
    <source>
        <dbReference type="Pfam" id="PF00891"/>
    </source>
</evidence>
<dbReference type="InterPro" id="IPR036388">
    <property type="entry name" value="WH-like_DNA-bd_sf"/>
</dbReference>
<dbReference type="Pfam" id="PF00891">
    <property type="entry name" value="Methyltransf_2"/>
    <property type="match status" value="1"/>
</dbReference>
<dbReference type="GO" id="GO:0032259">
    <property type="term" value="P:methylation"/>
    <property type="evidence" value="ECO:0007669"/>
    <property type="project" value="UniProtKB-KW"/>
</dbReference>
<evidence type="ECO:0000256" key="2">
    <source>
        <dbReference type="ARBA" id="ARBA00022679"/>
    </source>
</evidence>
<dbReference type="InterPro" id="IPR029063">
    <property type="entry name" value="SAM-dependent_MTases_sf"/>
</dbReference>
<dbReference type="Gene3D" id="3.40.50.150">
    <property type="entry name" value="Vaccinia Virus protein VP39"/>
    <property type="match status" value="1"/>
</dbReference>
<evidence type="ECO:0000256" key="3">
    <source>
        <dbReference type="ARBA" id="ARBA00022691"/>
    </source>
</evidence>
<keyword evidence="3" id="KW-0949">S-adenosyl-L-methionine</keyword>
<organism evidence="6 7">
    <name type="scientific">Periconia macrospinosa</name>
    <dbReference type="NCBI Taxonomy" id="97972"/>
    <lineage>
        <taxon>Eukaryota</taxon>
        <taxon>Fungi</taxon>
        <taxon>Dikarya</taxon>
        <taxon>Ascomycota</taxon>
        <taxon>Pezizomycotina</taxon>
        <taxon>Dothideomycetes</taxon>
        <taxon>Pleosporomycetidae</taxon>
        <taxon>Pleosporales</taxon>
        <taxon>Massarineae</taxon>
        <taxon>Periconiaceae</taxon>
        <taxon>Periconia</taxon>
    </lineage>
</organism>
<dbReference type="AlphaFoldDB" id="A0A2V1DFC4"/>
<reference evidence="6 7" key="1">
    <citation type="journal article" date="2018" name="Sci. Rep.">
        <title>Comparative genomics provides insights into the lifestyle and reveals functional heterogeneity of dark septate endophytic fungi.</title>
        <authorList>
            <person name="Knapp D.G."/>
            <person name="Nemeth J.B."/>
            <person name="Barry K."/>
            <person name="Hainaut M."/>
            <person name="Henrissat B."/>
            <person name="Johnson J."/>
            <person name="Kuo A."/>
            <person name="Lim J.H.P."/>
            <person name="Lipzen A."/>
            <person name="Nolan M."/>
            <person name="Ohm R.A."/>
            <person name="Tamas L."/>
            <person name="Grigoriev I.V."/>
            <person name="Spatafora J.W."/>
            <person name="Nagy L.G."/>
            <person name="Kovacs G.M."/>
        </authorList>
    </citation>
    <scope>NUCLEOTIDE SEQUENCE [LARGE SCALE GENOMIC DNA]</scope>
    <source>
        <strain evidence="6 7">DSE2036</strain>
    </source>
</reference>
<keyword evidence="7" id="KW-1185">Reference proteome</keyword>
<dbReference type="SUPFAM" id="SSF53335">
    <property type="entry name" value="S-adenosyl-L-methionine-dependent methyltransferases"/>
    <property type="match status" value="1"/>
</dbReference>
<dbReference type="PIRSF" id="PIRSF005739">
    <property type="entry name" value="O-mtase"/>
    <property type="match status" value="1"/>
</dbReference>
<dbReference type="Proteomes" id="UP000244855">
    <property type="component" value="Unassembled WGS sequence"/>
</dbReference>
<evidence type="ECO:0000256" key="1">
    <source>
        <dbReference type="ARBA" id="ARBA00022603"/>
    </source>
</evidence>
<evidence type="ECO:0000313" key="6">
    <source>
        <dbReference type="EMBL" id="PVH96856.1"/>
    </source>
</evidence>
<accession>A0A2V1DFC4</accession>
<dbReference type="SUPFAM" id="SSF46785">
    <property type="entry name" value="Winged helix' DNA-binding domain"/>
    <property type="match status" value="1"/>
</dbReference>
<dbReference type="PANTHER" id="PTHR43712:SF8">
    <property type="entry name" value="O-METHYLTRANSFERASE AF390-400"/>
    <property type="match status" value="1"/>
</dbReference>
<dbReference type="GO" id="GO:0008171">
    <property type="term" value="F:O-methyltransferase activity"/>
    <property type="evidence" value="ECO:0007669"/>
    <property type="project" value="InterPro"/>
</dbReference>
<proteinExistence type="predicted"/>
<keyword evidence="2 6" id="KW-0808">Transferase</keyword>
<name>A0A2V1DFC4_9PLEO</name>
<dbReference type="Gene3D" id="1.10.10.10">
    <property type="entry name" value="Winged helix-like DNA-binding domain superfamily/Winged helix DNA-binding domain"/>
    <property type="match status" value="1"/>
</dbReference>
<gene>
    <name evidence="6" type="ORF">DM02DRAFT_598559</name>
</gene>
<dbReference type="InterPro" id="IPR016461">
    <property type="entry name" value="COMT-like"/>
</dbReference>
<protein>
    <submittedName>
        <fullName evidence="6">S-adenosyl-L-methionine-dependent methyltransferase</fullName>
    </submittedName>
</protein>
<dbReference type="EMBL" id="KZ805453">
    <property type="protein sequence ID" value="PVH96856.1"/>
    <property type="molecule type" value="Genomic_DNA"/>
</dbReference>
<dbReference type="OrthoDB" id="1535081at2759"/>
<feature type="active site" description="Proton acceptor" evidence="4">
    <location>
        <position position="300"/>
    </location>
</feature>
<dbReference type="PROSITE" id="PS51683">
    <property type="entry name" value="SAM_OMT_II"/>
    <property type="match status" value="1"/>
</dbReference>